<evidence type="ECO:0000313" key="1">
    <source>
        <dbReference type="EMBL" id="SIT54999.1"/>
    </source>
</evidence>
<protein>
    <submittedName>
        <fullName evidence="1">Uncharacterized protein</fullName>
    </submittedName>
</protein>
<keyword evidence="2" id="KW-1185">Reference proteome</keyword>
<dbReference type="AlphaFoldDB" id="A0A1R3V6Y5"/>
<dbReference type="EMBL" id="FTPD01000013">
    <property type="protein sequence ID" value="SIT54999.1"/>
    <property type="molecule type" value="Genomic_DNA"/>
</dbReference>
<proteinExistence type="predicted"/>
<name>A0A1R3V6Y5_9HYPH</name>
<gene>
    <name evidence="1" type="ORF">BQ8794_200002</name>
</gene>
<accession>A0A1R3V6Y5</accession>
<evidence type="ECO:0000313" key="2">
    <source>
        <dbReference type="Proteomes" id="UP000188388"/>
    </source>
</evidence>
<reference evidence="2" key="1">
    <citation type="submission" date="2017-01" db="EMBL/GenBank/DDBJ databases">
        <authorList>
            <person name="Brunel B."/>
        </authorList>
    </citation>
    <scope>NUCLEOTIDE SEQUENCE [LARGE SCALE GENOMIC DNA]</scope>
</reference>
<dbReference type="STRING" id="1631249.BQ8794_200002"/>
<sequence length="91" mass="10109">MVSIVRIRIDFGSVEAEARLTRVAEVVFLRHSCSRRKGAAGFFPSGAKELVTVYLNVPHSGAYAKIRHCTAIRTARCYGVVIAAITPRFEW</sequence>
<organism evidence="1 2">
    <name type="scientific">Mesorhizobium prunaredense</name>
    <dbReference type="NCBI Taxonomy" id="1631249"/>
    <lineage>
        <taxon>Bacteria</taxon>
        <taxon>Pseudomonadati</taxon>
        <taxon>Pseudomonadota</taxon>
        <taxon>Alphaproteobacteria</taxon>
        <taxon>Hyphomicrobiales</taxon>
        <taxon>Phyllobacteriaceae</taxon>
        <taxon>Mesorhizobium</taxon>
    </lineage>
</organism>
<dbReference type="Proteomes" id="UP000188388">
    <property type="component" value="Unassembled WGS sequence"/>
</dbReference>